<evidence type="ECO:0000256" key="1">
    <source>
        <dbReference type="ARBA" id="ARBA00004123"/>
    </source>
</evidence>
<evidence type="ECO:0000256" key="11">
    <source>
        <dbReference type="ARBA" id="ARBA00022990"/>
    </source>
</evidence>
<dbReference type="InterPro" id="IPR019544">
    <property type="entry name" value="Tetratricopeptide_SHNi-TPR_dom"/>
</dbReference>
<sequence>MAAESTATAAIAAELVSADKIEEDAPAPSTSADKVESLDVDSEAKKLLGLGQKHLVMGDIPAAVNAFQEAASLLGKKYGETANECGEAFFFYGKSLLELARMENGVLGNALEGVHVEEEEGEKTGEESLVENNDNIDEEAREELREQVYDAMGEKEEAKKTEDKSLVKSEIDKEQETEMEKGGREEMDISEPAEELQEKVESTPDLLTENTEEAKRAAAPEGLNEAEVTSGKPEQEAPDTEEGKSVSATDIQEEYQEKDGQEKQGEVIVSIEERPKTSDEQSVLTLEKQGTAVEVETEPVDPTVNPVDVGGDEPKEQVAASENEPGKAGQEMPPAEGSPKVTAEATEASAAEARSEVSEKPGQEATVLLQDGAVNGLSAADQTPLEPETHAEVLTETKDGSGLEEEVRAELVPNQEETKQSVEESWAAGDGVETKVAQGAPEKSPEDKDKIAANEETQEREEQMKEGEETEGSEEEDKENDKAEEAPNDSVLENKSLQENEEEEIGNLELAWDMLDLAKIIFKRQETKEAQLYAAQAHLKLGEVSVESENYVQAVEEFQACLNLQEQYLDAHDRLLAETHYQLGLAYGYNSQYDEAVAQFSKSIEVIEKRMAVLNEQMKEAEGSPIEYEKEIEELKELLPEIREKIEDAKESQRSGNVAELALKATLVESSTSGFTPSGGGSSVSMIASRKPTDGASSSNCVTDISHLVRKKRKPEEESPRKDDAKKAKQELEVNGGSGDAVSSGNEVSENMEEEAENQAESRAAVEGTVEAGATVESTAC</sequence>
<evidence type="ECO:0000256" key="7">
    <source>
        <dbReference type="ARBA" id="ARBA00022553"/>
    </source>
</evidence>
<evidence type="ECO:0000256" key="13">
    <source>
        <dbReference type="ARBA" id="ARBA00023242"/>
    </source>
</evidence>
<feature type="region of interest" description="Disordered" evidence="16">
    <location>
        <begin position="117"/>
        <end position="139"/>
    </location>
</feature>
<evidence type="ECO:0000313" key="19">
    <source>
        <dbReference type="RefSeq" id="XP_011365897.1"/>
    </source>
</evidence>
<dbReference type="Gene3D" id="1.25.40.10">
    <property type="entry name" value="Tetratricopeptide repeat domain"/>
    <property type="match status" value="1"/>
</dbReference>
<gene>
    <name evidence="19" type="primary">NASP</name>
</gene>
<dbReference type="RefSeq" id="XP_011365897.1">
    <property type="nucleotide sequence ID" value="XM_011367595.2"/>
</dbReference>
<dbReference type="GeneID" id="105297133"/>
<feature type="repeat" description="TPR" evidence="14">
    <location>
        <begin position="535"/>
        <end position="568"/>
    </location>
</feature>
<evidence type="ECO:0000313" key="18">
    <source>
        <dbReference type="Proteomes" id="UP000515202"/>
    </source>
</evidence>
<evidence type="ECO:0000256" key="6">
    <source>
        <dbReference type="ARBA" id="ARBA00022499"/>
    </source>
</evidence>
<dbReference type="InterPro" id="IPR011990">
    <property type="entry name" value="TPR-like_helical_dom_sf"/>
</dbReference>
<evidence type="ECO:0000256" key="14">
    <source>
        <dbReference type="PROSITE-ProRule" id="PRU00339"/>
    </source>
</evidence>
<keyword evidence="8" id="KW-0677">Repeat</keyword>
<dbReference type="PANTHER" id="PTHR15081:SF1">
    <property type="entry name" value="NUCLEAR AUTOANTIGENIC SPERM PROTEIN"/>
    <property type="match status" value="1"/>
</dbReference>
<comment type="similarity">
    <text evidence="3">Belongs to the NASP family.</text>
</comment>
<evidence type="ECO:0000256" key="9">
    <source>
        <dbReference type="ARBA" id="ARBA00022803"/>
    </source>
</evidence>
<feature type="compositionally biased region" description="Basic and acidic residues" evidence="16">
    <location>
        <begin position="353"/>
        <end position="362"/>
    </location>
</feature>
<evidence type="ECO:0000256" key="16">
    <source>
        <dbReference type="SAM" id="MobiDB-lite"/>
    </source>
</evidence>
<dbReference type="Pfam" id="PF13181">
    <property type="entry name" value="TPR_8"/>
    <property type="match status" value="1"/>
</dbReference>
<evidence type="ECO:0000256" key="12">
    <source>
        <dbReference type="ARBA" id="ARBA00023054"/>
    </source>
</evidence>
<dbReference type="GO" id="GO:0005737">
    <property type="term" value="C:cytoplasm"/>
    <property type="evidence" value="ECO:0007669"/>
    <property type="project" value="UniProtKB-SubCell"/>
</dbReference>
<keyword evidence="13" id="KW-0539">Nucleus</keyword>
<feature type="repeat" description="TPR" evidence="14">
    <location>
        <begin position="577"/>
        <end position="610"/>
    </location>
</feature>
<dbReference type="SUPFAM" id="SSF48452">
    <property type="entry name" value="TPR-like"/>
    <property type="match status" value="1"/>
</dbReference>
<keyword evidence="6" id="KW-1017">Isopeptide bond</keyword>
<feature type="coiled-coil region" evidence="15">
    <location>
        <begin position="597"/>
        <end position="652"/>
    </location>
</feature>
<evidence type="ECO:0000256" key="3">
    <source>
        <dbReference type="ARBA" id="ARBA00008402"/>
    </source>
</evidence>
<reference evidence="19" key="1">
    <citation type="submission" date="2025-08" db="UniProtKB">
        <authorList>
            <consortium name="RefSeq"/>
        </authorList>
    </citation>
    <scope>IDENTIFICATION</scope>
    <source>
        <tissue evidence="19">Kidney</tissue>
    </source>
</reference>
<evidence type="ECO:0000256" key="15">
    <source>
        <dbReference type="SAM" id="Coils"/>
    </source>
</evidence>
<evidence type="ECO:0000256" key="4">
    <source>
        <dbReference type="ARBA" id="ARBA00021576"/>
    </source>
</evidence>
<feature type="region of interest" description="Disordered" evidence="16">
    <location>
        <begin position="671"/>
        <end position="781"/>
    </location>
</feature>
<evidence type="ECO:0000256" key="8">
    <source>
        <dbReference type="ARBA" id="ARBA00022737"/>
    </source>
</evidence>
<evidence type="ECO:0000256" key="10">
    <source>
        <dbReference type="ARBA" id="ARBA00022843"/>
    </source>
</evidence>
<feature type="compositionally biased region" description="Basic and acidic residues" evidence="16">
    <location>
        <begin position="443"/>
        <end position="453"/>
    </location>
</feature>
<name>A0A6P3QKT2_PTEVA</name>
<dbReference type="FunFam" id="1.25.40.10:FF:000087">
    <property type="entry name" value="Nuclear autoantigenic sperm protein (Histone-binding)"/>
    <property type="match status" value="1"/>
</dbReference>
<feature type="compositionally biased region" description="Low complexity" evidence="16">
    <location>
        <begin position="300"/>
        <end position="309"/>
    </location>
</feature>
<dbReference type="InterPro" id="IPR051730">
    <property type="entry name" value="NASP-like"/>
</dbReference>
<evidence type="ECO:0000256" key="5">
    <source>
        <dbReference type="ARBA" id="ARBA00022490"/>
    </source>
</evidence>
<dbReference type="GO" id="GO:0042393">
    <property type="term" value="F:histone binding"/>
    <property type="evidence" value="ECO:0007669"/>
    <property type="project" value="TreeGrafter"/>
</dbReference>
<dbReference type="GO" id="GO:0005654">
    <property type="term" value="C:nucleoplasm"/>
    <property type="evidence" value="ECO:0007669"/>
    <property type="project" value="TreeGrafter"/>
</dbReference>
<dbReference type="AlphaFoldDB" id="A0A6P3QKT2"/>
<dbReference type="InterPro" id="IPR019734">
    <property type="entry name" value="TPR_rpt"/>
</dbReference>
<dbReference type="KEGG" id="pvp:105297133"/>
<keyword evidence="18" id="KW-1185">Reference proteome</keyword>
<dbReference type="Pfam" id="PF10516">
    <property type="entry name" value="SHNi-TPR"/>
    <property type="match status" value="1"/>
</dbReference>
<keyword evidence="9 14" id="KW-0802">TPR repeat</keyword>
<dbReference type="OrthoDB" id="5587616at2759"/>
<accession>A0A6P3QKT2</accession>
<feature type="compositionally biased region" description="Low complexity" evidence="16">
    <location>
        <begin position="341"/>
        <end position="352"/>
    </location>
</feature>
<comment type="subcellular location">
    <subcellularLocation>
        <location evidence="2">Cytoplasm</location>
    </subcellularLocation>
    <subcellularLocation>
        <location evidence="1">Nucleus</location>
    </subcellularLocation>
</comment>
<feature type="compositionally biased region" description="Basic and acidic residues" evidence="16">
    <location>
        <begin position="151"/>
        <end position="187"/>
    </location>
</feature>
<proteinExistence type="inferred from homology"/>
<dbReference type="SMART" id="SM00028">
    <property type="entry name" value="TPR"/>
    <property type="match status" value="3"/>
</dbReference>
<dbReference type="PANTHER" id="PTHR15081">
    <property type="entry name" value="NUCLEAR AUTOANTIGENIC SPERM PROTEIN NASP -RELATED"/>
    <property type="match status" value="1"/>
</dbReference>
<organism evidence="18 19">
    <name type="scientific">Pteropus vampyrus</name>
    <name type="common">Large flying fox</name>
    <dbReference type="NCBI Taxonomy" id="132908"/>
    <lineage>
        <taxon>Eukaryota</taxon>
        <taxon>Metazoa</taxon>
        <taxon>Chordata</taxon>
        <taxon>Craniata</taxon>
        <taxon>Vertebrata</taxon>
        <taxon>Euteleostomi</taxon>
        <taxon>Mammalia</taxon>
        <taxon>Eutheria</taxon>
        <taxon>Laurasiatheria</taxon>
        <taxon>Chiroptera</taxon>
        <taxon>Yinpterochiroptera</taxon>
        <taxon>Pteropodoidea</taxon>
        <taxon>Pteropodidae</taxon>
        <taxon>Pteropodinae</taxon>
        <taxon>Pteropus</taxon>
    </lineage>
</organism>
<dbReference type="PROSITE" id="PS50005">
    <property type="entry name" value="TPR"/>
    <property type="match status" value="2"/>
</dbReference>
<protein>
    <recommendedName>
        <fullName evidence="4">Nuclear autoantigenic sperm protein</fullName>
    </recommendedName>
</protein>
<feature type="region of interest" description="Disordered" evidence="16">
    <location>
        <begin position="151"/>
        <end position="500"/>
    </location>
</feature>
<feature type="compositionally biased region" description="Basic and acidic residues" evidence="16">
    <location>
        <begin position="255"/>
        <end position="279"/>
    </location>
</feature>
<dbReference type="Proteomes" id="UP000515202">
    <property type="component" value="Unplaced"/>
</dbReference>
<feature type="compositionally biased region" description="Basic and acidic residues" evidence="16">
    <location>
        <begin position="387"/>
        <end position="409"/>
    </location>
</feature>
<evidence type="ECO:0000256" key="2">
    <source>
        <dbReference type="ARBA" id="ARBA00004496"/>
    </source>
</evidence>
<dbReference type="CTD" id="4678"/>
<keyword evidence="5" id="KW-0963">Cytoplasm</keyword>
<feature type="compositionally biased region" description="Acidic residues" evidence="16">
    <location>
        <begin position="468"/>
        <end position="478"/>
    </location>
</feature>
<dbReference type="GO" id="GO:0034080">
    <property type="term" value="P:CENP-A containing chromatin assembly"/>
    <property type="evidence" value="ECO:0007669"/>
    <property type="project" value="TreeGrafter"/>
</dbReference>
<dbReference type="GO" id="GO:0006335">
    <property type="term" value="P:DNA replication-dependent chromatin assembly"/>
    <property type="evidence" value="ECO:0007669"/>
    <property type="project" value="TreeGrafter"/>
</dbReference>
<evidence type="ECO:0000259" key="17">
    <source>
        <dbReference type="Pfam" id="PF10516"/>
    </source>
</evidence>
<keyword evidence="7" id="KW-0597">Phosphoprotein</keyword>
<keyword evidence="12 15" id="KW-0175">Coiled coil</keyword>
<keyword evidence="10" id="KW-0832">Ubl conjugation</keyword>
<keyword evidence="11" id="KW-0007">Acetylation</keyword>
<feature type="compositionally biased region" description="Basic and acidic residues" evidence="16">
    <location>
        <begin position="714"/>
        <end position="732"/>
    </location>
</feature>
<feature type="domain" description="Tetratricopeptide SHNi-TPR" evidence="17">
    <location>
        <begin position="539"/>
        <end position="571"/>
    </location>
</feature>